<dbReference type="OrthoDB" id="769662at2"/>
<organism evidence="5 6">
    <name type="scientific">Dyadobacter luteus</name>
    <dbReference type="NCBI Taxonomy" id="2259619"/>
    <lineage>
        <taxon>Bacteria</taxon>
        <taxon>Pseudomonadati</taxon>
        <taxon>Bacteroidota</taxon>
        <taxon>Cytophagia</taxon>
        <taxon>Cytophagales</taxon>
        <taxon>Spirosomataceae</taxon>
        <taxon>Dyadobacter</taxon>
    </lineage>
</organism>
<keyword evidence="3" id="KW-0804">Transcription</keyword>
<dbReference type="Gene3D" id="1.10.10.10">
    <property type="entry name" value="Winged helix-like DNA-binding domain superfamily/Winged helix DNA-binding domain"/>
    <property type="match status" value="1"/>
</dbReference>
<gene>
    <name evidence="5" type="ORF">DSL64_17920</name>
</gene>
<dbReference type="PANTHER" id="PTHR33204:SF29">
    <property type="entry name" value="TRANSCRIPTIONAL REGULATOR"/>
    <property type="match status" value="1"/>
</dbReference>
<dbReference type="PROSITE" id="PS51118">
    <property type="entry name" value="HTH_HXLR"/>
    <property type="match status" value="1"/>
</dbReference>
<evidence type="ECO:0000313" key="5">
    <source>
        <dbReference type="EMBL" id="REA59523.1"/>
    </source>
</evidence>
<comment type="caution">
    <text evidence="5">The sequence shown here is derived from an EMBL/GenBank/DDBJ whole genome shotgun (WGS) entry which is preliminary data.</text>
</comment>
<dbReference type="RefSeq" id="WP_115832296.1">
    <property type="nucleotide sequence ID" value="NZ_QNUL01000015.1"/>
</dbReference>
<dbReference type="InterPro" id="IPR002577">
    <property type="entry name" value="HTH_HxlR"/>
</dbReference>
<dbReference type="EMBL" id="QNUL01000015">
    <property type="protein sequence ID" value="REA59523.1"/>
    <property type="molecule type" value="Genomic_DNA"/>
</dbReference>
<keyword evidence="6" id="KW-1185">Reference proteome</keyword>
<dbReference type="Pfam" id="PF01638">
    <property type="entry name" value="HxlR"/>
    <property type="match status" value="1"/>
</dbReference>
<dbReference type="PANTHER" id="PTHR33204">
    <property type="entry name" value="TRANSCRIPTIONAL REGULATOR, MARR FAMILY"/>
    <property type="match status" value="1"/>
</dbReference>
<accession>A0A3D8Y9L9</accession>
<sequence length="113" mass="13008">MDTILTHEACKRSQLAVRDTLDVVGGKWKLVLLTVLRTGKRRFRELSREVGITPRILSKELQELEMNGLVSRTVCETKPITVEYALTPYSETLSEVLDAMQRWGEQHRKKIIV</sequence>
<evidence type="ECO:0000259" key="4">
    <source>
        <dbReference type="PROSITE" id="PS51118"/>
    </source>
</evidence>
<dbReference type="AlphaFoldDB" id="A0A3D8Y9L9"/>
<protein>
    <submittedName>
        <fullName evidence="5">Transcriptional regulator</fullName>
    </submittedName>
</protein>
<name>A0A3D8Y9L9_9BACT</name>
<evidence type="ECO:0000313" key="6">
    <source>
        <dbReference type="Proteomes" id="UP000256373"/>
    </source>
</evidence>
<reference evidence="5 6" key="1">
    <citation type="submission" date="2018-07" db="EMBL/GenBank/DDBJ databases">
        <title>Dyadobacter roseus sp. nov., isolated from rose rhizosphere soil.</title>
        <authorList>
            <person name="Chen L."/>
        </authorList>
    </citation>
    <scope>NUCLEOTIDE SEQUENCE [LARGE SCALE GENOMIC DNA]</scope>
    <source>
        <strain evidence="5 6">RS19</strain>
    </source>
</reference>
<keyword evidence="1" id="KW-0805">Transcription regulation</keyword>
<evidence type="ECO:0000256" key="2">
    <source>
        <dbReference type="ARBA" id="ARBA00023125"/>
    </source>
</evidence>
<dbReference type="InterPro" id="IPR036388">
    <property type="entry name" value="WH-like_DNA-bd_sf"/>
</dbReference>
<evidence type="ECO:0000256" key="1">
    <source>
        <dbReference type="ARBA" id="ARBA00023015"/>
    </source>
</evidence>
<dbReference type="Proteomes" id="UP000256373">
    <property type="component" value="Unassembled WGS sequence"/>
</dbReference>
<dbReference type="SUPFAM" id="SSF46785">
    <property type="entry name" value="Winged helix' DNA-binding domain"/>
    <property type="match status" value="1"/>
</dbReference>
<dbReference type="InterPro" id="IPR036390">
    <property type="entry name" value="WH_DNA-bd_sf"/>
</dbReference>
<evidence type="ECO:0000256" key="3">
    <source>
        <dbReference type="ARBA" id="ARBA00023163"/>
    </source>
</evidence>
<feature type="domain" description="HTH hxlR-type" evidence="4">
    <location>
        <begin position="10"/>
        <end position="112"/>
    </location>
</feature>
<keyword evidence="2" id="KW-0238">DNA-binding</keyword>
<dbReference type="GO" id="GO:0003677">
    <property type="term" value="F:DNA binding"/>
    <property type="evidence" value="ECO:0007669"/>
    <property type="project" value="UniProtKB-KW"/>
</dbReference>
<proteinExistence type="predicted"/>